<reference evidence="1 2" key="1">
    <citation type="journal article" date="2013" name="Genome Announc.">
        <title>Draft Genome Sequence of Indibacter alkaliphilus Strain LW1T, Isolated from Lonar Lake, a Haloalkaline Lake in the Buldana District of Maharashtra, India.</title>
        <authorList>
            <person name="Singh A."/>
            <person name="Kumar Jangir P."/>
            <person name="Sharma R."/>
            <person name="Singh A."/>
            <person name="Kumar Pinnaka A."/>
            <person name="Shivaji S."/>
        </authorList>
    </citation>
    <scope>NUCLEOTIDE SEQUENCE [LARGE SCALE GENOMIC DNA]</scope>
    <source>
        <strain evidence="2">CCUG 57479 / KCTC 22604 / LW1</strain>
    </source>
</reference>
<accession>S2CXI2</accession>
<evidence type="ECO:0000313" key="2">
    <source>
        <dbReference type="Proteomes" id="UP000006073"/>
    </source>
</evidence>
<name>S2CXI2_INDAL</name>
<comment type="caution">
    <text evidence="1">The sequence shown here is derived from an EMBL/GenBank/DDBJ whole genome shotgun (WGS) entry which is preliminary data.</text>
</comment>
<proteinExistence type="predicted"/>
<sequence length="49" mass="5887">MKSAIPHSYQYHSYMTYNYEFCNHLKFKYAIVTNCPGHKKWQDILGKSN</sequence>
<protein>
    <submittedName>
        <fullName evidence="1">Uncharacterized protein</fullName>
    </submittedName>
</protein>
<organism evidence="1 2">
    <name type="scientific">Indibacter alkaliphilus (strain CCUG 57479 / KCTC 22604 / LW1)</name>
    <dbReference type="NCBI Taxonomy" id="1189612"/>
    <lineage>
        <taxon>Bacteria</taxon>
        <taxon>Pseudomonadati</taxon>
        <taxon>Bacteroidota</taxon>
        <taxon>Cytophagia</taxon>
        <taxon>Cytophagales</taxon>
        <taxon>Cyclobacteriaceae</taxon>
    </lineage>
</organism>
<evidence type="ECO:0000313" key="1">
    <source>
        <dbReference type="EMBL" id="EOZ91294.1"/>
    </source>
</evidence>
<gene>
    <name evidence="1" type="ORF">A33Q_4683</name>
</gene>
<dbReference type="EMBL" id="ALWO02000056">
    <property type="protein sequence ID" value="EOZ91294.1"/>
    <property type="molecule type" value="Genomic_DNA"/>
</dbReference>
<keyword evidence="2" id="KW-1185">Reference proteome</keyword>
<dbReference type="AlphaFoldDB" id="S2CXI2"/>
<dbReference type="Proteomes" id="UP000006073">
    <property type="component" value="Unassembled WGS sequence"/>
</dbReference>